<dbReference type="InterPro" id="IPR039537">
    <property type="entry name" value="Retrotran_Ty1/copia-like"/>
</dbReference>
<evidence type="ECO:0000259" key="1">
    <source>
        <dbReference type="PROSITE" id="PS50994"/>
    </source>
</evidence>
<proteinExistence type="predicted"/>
<dbReference type="Gene3D" id="3.30.420.10">
    <property type="entry name" value="Ribonuclease H-like superfamily/Ribonuclease H"/>
    <property type="match status" value="1"/>
</dbReference>
<dbReference type="InterPro" id="IPR001584">
    <property type="entry name" value="Integrase_cat-core"/>
</dbReference>
<dbReference type="SUPFAM" id="SSF53098">
    <property type="entry name" value="Ribonuclease H-like"/>
    <property type="match status" value="1"/>
</dbReference>
<feature type="domain" description="Integrase catalytic" evidence="1">
    <location>
        <begin position="1"/>
        <end position="102"/>
    </location>
</feature>
<dbReference type="GO" id="GO:0003676">
    <property type="term" value="F:nucleic acid binding"/>
    <property type="evidence" value="ECO:0007669"/>
    <property type="project" value="InterPro"/>
</dbReference>
<name>A0A1U7VE51_NICSY</name>
<dbReference type="RefSeq" id="XP_009764648.1">
    <property type="nucleotide sequence ID" value="XM_009766346.1"/>
</dbReference>
<gene>
    <name evidence="3" type="primary">LOC104216328</name>
</gene>
<reference evidence="2" key="1">
    <citation type="journal article" date="2013" name="Genome Biol.">
        <title>Reference genomes and transcriptomes of Nicotiana sylvestris and Nicotiana tomentosiformis.</title>
        <authorList>
            <person name="Sierro N."/>
            <person name="Battey J.N."/>
            <person name="Ouadi S."/>
            <person name="Bovet L."/>
            <person name="Goepfert S."/>
            <person name="Bakaher N."/>
            <person name="Peitsch M.C."/>
            <person name="Ivanov N.V."/>
        </authorList>
    </citation>
    <scope>NUCLEOTIDE SEQUENCE [LARGE SCALE GENOMIC DNA]</scope>
</reference>
<dbReference type="InterPro" id="IPR012337">
    <property type="entry name" value="RNaseH-like_sf"/>
</dbReference>
<dbReference type="PANTHER" id="PTHR42648">
    <property type="entry name" value="TRANSPOSASE, PUTATIVE-RELATED"/>
    <property type="match status" value="1"/>
</dbReference>
<dbReference type="Proteomes" id="UP000189701">
    <property type="component" value="Unplaced"/>
</dbReference>
<evidence type="ECO:0000313" key="2">
    <source>
        <dbReference type="Proteomes" id="UP000189701"/>
    </source>
</evidence>
<organism evidence="2 3">
    <name type="scientific">Nicotiana sylvestris</name>
    <name type="common">Wood tobacco</name>
    <name type="synonym">South American tobacco</name>
    <dbReference type="NCBI Taxonomy" id="4096"/>
    <lineage>
        <taxon>Eukaryota</taxon>
        <taxon>Viridiplantae</taxon>
        <taxon>Streptophyta</taxon>
        <taxon>Embryophyta</taxon>
        <taxon>Tracheophyta</taxon>
        <taxon>Spermatophyta</taxon>
        <taxon>Magnoliopsida</taxon>
        <taxon>eudicotyledons</taxon>
        <taxon>Gunneridae</taxon>
        <taxon>Pentapetalae</taxon>
        <taxon>asterids</taxon>
        <taxon>lamiids</taxon>
        <taxon>Solanales</taxon>
        <taxon>Solanaceae</taxon>
        <taxon>Nicotianoideae</taxon>
        <taxon>Nicotianeae</taxon>
        <taxon>Nicotiana</taxon>
    </lineage>
</organism>
<accession>A0A1U7VE51</accession>
<dbReference type="PANTHER" id="PTHR42648:SF21">
    <property type="entry name" value="CYSTEINE-RICH RLK (RECEPTOR-LIKE PROTEIN KINASE) 8"/>
    <property type="match status" value="1"/>
</dbReference>
<dbReference type="GO" id="GO:0015074">
    <property type="term" value="P:DNA integration"/>
    <property type="evidence" value="ECO:0007669"/>
    <property type="project" value="InterPro"/>
</dbReference>
<dbReference type="eggNOG" id="KOG0017">
    <property type="taxonomic scope" value="Eukaryota"/>
</dbReference>
<dbReference type="Pfam" id="PF25597">
    <property type="entry name" value="SH3_retrovirus"/>
    <property type="match status" value="1"/>
</dbReference>
<dbReference type="OrthoDB" id="1306240at2759"/>
<protein>
    <submittedName>
        <fullName evidence="3">Uncharacterized protein LOC104216328</fullName>
    </submittedName>
</protein>
<dbReference type="InterPro" id="IPR057670">
    <property type="entry name" value="SH3_retrovirus"/>
</dbReference>
<dbReference type="STRING" id="4096.A0A1U7VE51"/>
<keyword evidence="2" id="KW-1185">Reference proteome</keyword>
<dbReference type="AlphaFoldDB" id="A0A1U7VE51"/>
<reference evidence="3" key="2">
    <citation type="submission" date="2025-08" db="UniProtKB">
        <authorList>
            <consortium name="RefSeq"/>
        </authorList>
    </citation>
    <scope>IDENTIFICATION</scope>
    <source>
        <tissue evidence="3">Leaf</tissue>
    </source>
</reference>
<dbReference type="PROSITE" id="PS50994">
    <property type="entry name" value="INTEGRASE"/>
    <property type="match status" value="1"/>
</dbReference>
<evidence type="ECO:0000313" key="3">
    <source>
        <dbReference type="RefSeq" id="XP_009764648.1"/>
    </source>
</evidence>
<dbReference type="InterPro" id="IPR036397">
    <property type="entry name" value="RNaseH_sf"/>
</dbReference>
<sequence length="152" mass="17161">MESKVACIRSDHGIEFDNAKFDEFCNENGITHNLSAPRTPQQNGVVERKNRTLEEIARTMLIDSGIAKNFWAELGKFDAKSDEGIFLGYSSQSKANKVYNKRIQCVEESIHVIFDESYLSYEKNNMDDQDGVPMIVPGEVINMANGKLDMMS</sequence>